<gene>
    <name evidence="1" type="ORF">NK6_9821</name>
</gene>
<evidence type="ECO:0000313" key="1">
    <source>
        <dbReference type="EMBL" id="BAR62955.1"/>
    </source>
</evidence>
<dbReference type="EMBL" id="AP014685">
    <property type="protein sequence ID" value="BAR62955.1"/>
    <property type="molecule type" value="Genomic_DNA"/>
</dbReference>
<dbReference type="Proteomes" id="UP000063308">
    <property type="component" value="Chromosome"/>
</dbReference>
<name>A0A0E3VXN2_9BRAD</name>
<reference evidence="1 2" key="1">
    <citation type="submission" date="2014-11" db="EMBL/GenBank/DDBJ databases">
        <title>Symbiosis island explosion on the genome of extra-slow-growing strains of soybean bradyrhizobia with massive insertion sequences.</title>
        <authorList>
            <person name="Iida T."/>
            <person name="Minamisawa K."/>
        </authorList>
    </citation>
    <scope>NUCLEOTIDE SEQUENCE [LARGE SCALE GENOMIC DNA]</scope>
    <source>
        <strain evidence="1 2">NK6</strain>
    </source>
</reference>
<sequence>MPVLRFCNFTSGLRVNVKSGPDVFADALVL</sequence>
<organism evidence="1 2">
    <name type="scientific">Bradyrhizobium diazoefficiens</name>
    <dbReference type="NCBI Taxonomy" id="1355477"/>
    <lineage>
        <taxon>Bacteria</taxon>
        <taxon>Pseudomonadati</taxon>
        <taxon>Pseudomonadota</taxon>
        <taxon>Alphaproteobacteria</taxon>
        <taxon>Hyphomicrobiales</taxon>
        <taxon>Nitrobacteraceae</taxon>
        <taxon>Bradyrhizobium</taxon>
    </lineage>
</organism>
<dbReference type="AlphaFoldDB" id="A0A0E3VXN2"/>
<protein>
    <submittedName>
        <fullName evidence="1">Uncharacterized protein</fullName>
    </submittedName>
</protein>
<proteinExistence type="predicted"/>
<evidence type="ECO:0000313" key="2">
    <source>
        <dbReference type="Proteomes" id="UP000063308"/>
    </source>
</evidence>
<accession>A0A0E3VXN2</accession>